<dbReference type="InterPro" id="IPR047146">
    <property type="entry name" value="Cyt_P450_E_CYP52_fungi"/>
</dbReference>
<evidence type="ECO:0000259" key="9">
    <source>
        <dbReference type="Pfam" id="PF03435"/>
    </source>
</evidence>
<evidence type="ECO:0000256" key="4">
    <source>
        <dbReference type="ARBA" id="ARBA00022723"/>
    </source>
</evidence>
<organism evidence="10 11">
    <name type="scientific">Clohesyomyces aquaticus</name>
    <dbReference type="NCBI Taxonomy" id="1231657"/>
    <lineage>
        <taxon>Eukaryota</taxon>
        <taxon>Fungi</taxon>
        <taxon>Dikarya</taxon>
        <taxon>Ascomycota</taxon>
        <taxon>Pezizomycotina</taxon>
        <taxon>Dothideomycetes</taxon>
        <taxon>Pleosporomycetidae</taxon>
        <taxon>Pleosporales</taxon>
        <taxon>Lindgomycetaceae</taxon>
        <taxon>Clohesyomyces</taxon>
    </lineage>
</organism>
<name>A0A1Y1YE06_9PLEO</name>
<proteinExistence type="inferred from homology"/>
<dbReference type="STRING" id="1231657.A0A1Y1YE06"/>
<dbReference type="SUPFAM" id="SSF48264">
    <property type="entry name" value="Cytochrome P450"/>
    <property type="match status" value="1"/>
</dbReference>
<evidence type="ECO:0000256" key="1">
    <source>
        <dbReference type="ARBA" id="ARBA00001971"/>
    </source>
</evidence>
<keyword evidence="7" id="KW-0503">Monooxygenase</keyword>
<evidence type="ECO:0000256" key="3">
    <source>
        <dbReference type="ARBA" id="ARBA00022617"/>
    </source>
</evidence>
<dbReference type="Pfam" id="PF03435">
    <property type="entry name" value="Sacchrp_dh_NADP"/>
    <property type="match status" value="1"/>
</dbReference>
<dbReference type="InterPro" id="IPR036396">
    <property type="entry name" value="Cyt_P450_sf"/>
</dbReference>
<keyword evidence="5" id="KW-0560">Oxidoreductase</keyword>
<evidence type="ECO:0000313" key="11">
    <source>
        <dbReference type="Proteomes" id="UP000193144"/>
    </source>
</evidence>
<dbReference type="SUPFAM" id="SSF51735">
    <property type="entry name" value="NAD(P)-binding Rossmann-fold domains"/>
    <property type="match status" value="1"/>
</dbReference>
<dbReference type="GO" id="GO:0020037">
    <property type="term" value="F:heme binding"/>
    <property type="evidence" value="ECO:0007669"/>
    <property type="project" value="InterPro"/>
</dbReference>
<evidence type="ECO:0000256" key="2">
    <source>
        <dbReference type="ARBA" id="ARBA00010617"/>
    </source>
</evidence>
<evidence type="ECO:0000256" key="6">
    <source>
        <dbReference type="ARBA" id="ARBA00023004"/>
    </source>
</evidence>
<dbReference type="Gene3D" id="3.40.50.720">
    <property type="entry name" value="NAD(P)-binding Rossmann-like Domain"/>
    <property type="match status" value="1"/>
</dbReference>
<keyword evidence="11" id="KW-1185">Reference proteome</keyword>
<feature type="domain" description="Saccharopine dehydrogenase NADP binding" evidence="9">
    <location>
        <begin position="366"/>
        <end position="440"/>
    </location>
</feature>
<feature type="region of interest" description="Disordered" evidence="8">
    <location>
        <begin position="435"/>
        <end position="454"/>
    </location>
</feature>
<dbReference type="Proteomes" id="UP000193144">
    <property type="component" value="Unassembled WGS sequence"/>
</dbReference>
<comment type="caution">
    <text evidence="10">The sequence shown here is derived from an EMBL/GenBank/DDBJ whole genome shotgun (WGS) entry which is preliminary data.</text>
</comment>
<reference evidence="10 11" key="1">
    <citation type="submission" date="2016-07" db="EMBL/GenBank/DDBJ databases">
        <title>Pervasive Adenine N6-methylation of Active Genes in Fungi.</title>
        <authorList>
            <consortium name="DOE Joint Genome Institute"/>
            <person name="Mondo S.J."/>
            <person name="Dannebaum R.O."/>
            <person name="Kuo R.C."/>
            <person name="Labutti K."/>
            <person name="Haridas S."/>
            <person name="Kuo A."/>
            <person name="Salamov A."/>
            <person name="Ahrendt S.R."/>
            <person name="Lipzen A."/>
            <person name="Sullivan W."/>
            <person name="Andreopoulos W.B."/>
            <person name="Clum A."/>
            <person name="Lindquist E."/>
            <person name="Daum C."/>
            <person name="Ramamoorthy G.K."/>
            <person name="Gryganskyi A."/>
            <person name="Culley D."/>
            <person name="Magnuson J.K."/>
            <person name="James T.Y."/>
            <person name="O'Malley M.A."/>
            <person name="Stajich J.E."/>
            <person name="Spatafora J.W."/>
            <person name="Visel A."/>
            <person name="Grigoriev I.V."/>
        </authorList>
    </citation>
    <scope>NUCLEOTIDE SEQUENCE [LARGE SCALE GENOMIC DNA]</scope>
    <source>
        <strain evidence="10 11">CBS 115471</strain>
    </source>
</reference>
<keyword evidence="3" id="KW-0349">Heme</keyword>
<dbReference type="InterPro" id="IPR036291">
    <property type="entry name" value="NAD(P)-bd_dom_sf"/>
</dbReference>
<dbReference type="AlphaFoldDB" id="A0A1Y1YE06"/>
<evidence type="ECO:0000256" key="8">
    <source>
        <dbReference type="SAM" id="MobiDB-lite"/>
    </source>
</evidence>
<dbReference type="Pfam" id="PF00067">
    <property type="entry name" value="p450"/>
    <property type="match status" value="1"/>
</dbReference>
<accession>A0A1Y1YE06</accession>
<dbReference type="PANTHER" id="PTHR24287">
    <property type="entry name" value="P450, PUTATIVE (EUROFUNG)-RELATED"/>
    <property type="match status" value="1"/>
</dbReference>
<keyword evidence="4" id="KW-0479">Metal-binding</keyword>
<dbReference type="OrthoDB" id="1470350at2759"/>
<evidence type="ECO:0000256" key="5">
    <source>
        <dbReference type="ARBA" id="ARBA00023002"/>
    </source>
</evidence>
<protein>
    <submittedName>
        <fullName evidence="10">Saccharopine dehydrogenase-domain-containing protein</fullName>
    </submittedName>
</protein>
<comment type="similarity">
    <text evidence="2">Belongs to the cytochrome P450 family.</text>
</comment>
<dbReference type="GO" id="GO:0016705">
    <property type="term" value="F:oxidoreductase activity, acting on paired donors, with incorporation or reduction of molecular oxygen"/>
    <property type="evidence" value="ECO:0007669"/>
    <property type="project" value="InterPro"/>
</dbReference>
<dbReference type="GO" id="GO:0004497">
    <property type="term" value="F:monooxygenase activity"/>
    <property type="evidence" value="ECO:0007669"/>
    <property type="project" value="UniProtKB-KW"/>
</dbReference>
<keyword evidence="6" id="KW-0408">Iron</keyword>
<comment type="cofactor">
    <cofactor evidence="1">
        <name>heme</name>
        <dbReference type="ChEBI" id="CHEBI:30413"/>
    </cofactor>
</comment>
<dbReference type="EMBL" id="MCFA01000269">
    <property type="protein sequence ID" value="ORX95834.1"/>
    <property type="molecule type" value="Genomic_DNA"/>
</dbReference>
<evidence type="ECO:0000256" key="7">
    <source>
        <dbReference type="ARBA" id="ARBA00023033"/>
    </source>
</evidence>
<dbReference type="Gene3D" id="1.10.630.10">
    <property type="entry name" value="Cytochrome P450"/>
    <property type="match status" value="1"/>
</dbReference>
<dbReference type="GO" id="GO:0005506">
    <property type="term" value="F:iron ion binding"/>
    <property type="evidence" value="ECO:0007669"/>
    <property type="project" value="InterPro"/>
</dbReference>
<evidence type="ECO:0000313" key="10">
    <source>
        <dbReference type="EMBL" id="ORX95834.1"/>
    </source>
</evidence>
<dbReference type="InterPro" id="IPR005097">
    <property type="entry name" value="Sacchrp_dh_NADP-bd"/>
</dbReference>
<sequence length="454" mass="50535">MEPLAEIGSIVRTRVQSGESGNSEAIKTVDGYFPIPQAAGEELPSLLSTVSNMSWLFTCLILLPLPSIAFIVYRKLEYAHRAARSSSHGDCVVQKPTYIGVLNRWIKRRHLDVSLYHTLFLKHGRTFTTHPFMKPLVMTIEPENLKSILGTKFGEFDIGGVRETMGQQYMRQGAFTTQGSDWHVNSRTFIRPAFNKMTYAGLEYLERHFQRLLGAIPGDGQAFDIQPLLFNYTLNTISEMLFGASVDDLGYTDEDMHVFHEAEKCMRVKGLRAVHLSTLSNTAAGLYRSGELDSAAAVFHMFVGDMVDKGMEKYRVLEKSQRYALLHDSMGRTGGFTTSDGLGYKSTICRPGHWGTFRALAAAKDLAYKFSNTRAIALDVTNKEGLDKHIADHDVVISLIPFTHHAAVIKSAIKGKTHVVTTSYVSSAMRALDASAQQAGEKKNRKRDIGGYLH</sequence>
<gene>
    <name evidence="10" type="ORF">BCR34DRAFT_607837</name>
</gene>
<dbReference type="PANTHER" id="PTHR24287:SF1">
    <property type="entry name" value="P450, PUTATIVE (EUROFUNG)-RELATED"/>
    <property type="match status" value="1"/>
</dbReference>
<dbReference type="InterPro" id="IPR001128">
    <property type="entry name" value="Cyt_P450"/>
</dbReference>